<reference evidence="2" key="1">
    <citation type="submission" date="2021-04" db="EMBL/GenBank/DDBJ databases">
        <authorList>
            <consortium name="Wellcome Sanger Institute Data Sharing"/>
        </authorList>
    </citation>
    <scope>NUCLEOTIDE SEQUENCE [LARGE SCALE GENOMIC DNA]</scope>
</reference>
<dbReference type="FunCoup" id="A0A671UN90">
    <property type="interactions" value="2"/>
</dbReference>
<dbReference type="InParanoid" id="A0A671UN90"/>
<dbReference type="Gene3D" id="1.10.10.1070">
    <property type="entry name" value="Zinc finger, BED domain-containing"/>
    <property type="match status" value="1"/>
</dbReference>
<dbReference type="AlphaFoldDB" id="A0A671UN90"/>
<dbReference type="SUPFAM" id="SSF140996">
    <property type="entry name" value="Hermes dimerisation domain"/>
    <property type="match status" value="1"/>
</dbReference>
<evidence type="ECO:0000313" key="3">
    <source>
        <dbReference type="Proteomes" id="UP000472265"/>
    </source>
</evidence>
<dbReference type="PANTHER" id="PTHR46481:SF9">
    <property type="entry name" value="ZINC FINGER BED DOMAIN-CONTAINING PROTEIN 1-LIKE"/>
    <property type="match status" value="1"/>
</dbReference>
<dbReference type="SUPFAM" id="SSF53098">
    <property type="entry name" value="Ribonuclease H-like"/>
    <property type="match status" value="1"/>
</dbReference>
<evidence type="ECO:0000259" key="1">
    <source>
        <dbReference type="Pfam" id="PF05699"/>
    </source>
</evidence>
<accession>A0A671UN90</accession>
<reference evidence="2" key="3">
    <citation type="submission" date="2025-09" db="UniProtKB">
        <authorList>
            <consortium name="Ensembl"/>
        </authorList>
    </citation>
    <scope>IDENTIFICATION</scope>
</reference>
<dbReference type="GO" id="GO:0046983">
    <property type="term" value="F:protein dimerization activity"/>
    <property type="evidence" value="ECO:0007669"/>
    <property type="project" value="InterPro"/>
</dbReference>
<feature type="domain" description="HAT C-terminal dimerisation" evidence="1">
    <location>
        <begin position="458"/>
        <end position="534"/>
    </location>
</feature>
<dbReference type="PANTHER" id="PTHR46481">
    <property type="entry name" value="ZINC FINGER BED DOMAIN-CONTAINING PROTEIN 4"/>
    <property type="match status" value="1"/>
</dbReference>
<name>A0A671UN90_SPAAU</name>
<dbReference type="InterPro" id="IPR012337">
    <property type="entry name" value="RNaseH-like_sf"/>
</dbReference>
<proteinExistence type="predicted"/>
<dbReference type="OMA" id="DIREWWK"/>
<gene>
    <name evidence="2" type="primary">LOC115575582</name>
</gene>
<dbReference type="GeneTree" id="ENSGT00940000158431"/>
<dbReference type="Proteomes" id="UP000472265">
    <property type="component" value="Chromosome 23"/>
</dbReference>
<sequence>MRRGTCTPQMAQVLTESILNMIVNDMRPISMVEDEGFKQMINTFHPGYTLPSRTHFTKLMEEKYEAAAAKIIDVLKLTKSKIALTADAWTSVATEAYLGITCHFISDDWELTSFCLTTMPLEERHTGVNIAAWIEHAIARFQVPASNIVAVVHDNGSNVVLAANILKEKRGWNSVCCAGHTLQLVISHALKHPQITKALGAARCLVEHFKRSELASSKLKTKQKQMGIPEKKLIQDVSTRWNSTFHMVTRLLEQRWPLTATLSDPTVTPRGKQHLDLKPDQWALLEELAKALQAFESATVYLSGETYVTVSALPPLVRGLQKSTQTTYETAPVQAFQAAASQETTACWSREVTVKDDSPDTQIIAAALDPRFRKLKFLTPEERFSVQSKVQSLASQSMQEETAKKQCATENEESITCFKRTSNGSLDSLFGCDSSTDSDSETAEQYAQNQAITNEVLMYFGEHPLSKTENPLSWWKSNEAKYPSLASLARSFLCIPATSTPSERLFSAAGNITSKKRASLIPEHVDMLTFLHCNLKN</sequence>
<evidence type="ECO:0000313" key="2">
    <source>
        <dbReference type="Ensembl" id="ENSSAUP00010015384.1"/>
    </source>
</evidence>
<keyword evidence="3" id="KW-1185">Reference proteome</keyword>
<protein>
    <recommendedName>
        <fullName evidence="1">HAT C-terminal dimerisation domain-containing protein</fullName>
    </recommendedName>
</protein>
<dbReference type="Pfam" id="PF05699">
    <property type="entry name" value="Dimer_Tnp_hAT"/>
    <property type="match status" value="1"/>
</dbReference>
<dbReference type="InterPro" id="IPR008906">
    <property type="entry name" value="HATC_C_dom"/>
</dbReference>
<dbReference type="Ensembl" id="ENSSAUT00010016316.1">
    <property type="protein sequence ID" value="ENSSAUP00010015384.1"/>
    <property type="gene ID" value="ENSSAUG00010007140.1"/>
</dbReference>
<dbReference type="InterPro" id="IPR052035">
    <property type="entry name" value="ZnF_BED_domain_contain"/>
</dbReference>
<organism evidence="2 3">
    <name type="scientific">Sparus aurata</name>
    <name type="common">Gilthead sea bream</name>
    <dbReference type="NCBI Taxonomy" id="8175"/>
    <lineage>
        <taxon>Eukaryota</taxon>
        <taxon>Metazoa</taxon>
        <taxon>Chordata</taxon>
        <taxon>Craniata</taxon>
        <taxon>Vertebrata</taxon>
        <taxon>Euteleostomi</taxon>
        <taxon>Actinopterygii</taxon>
        <taxon>Neopterygii</taxon>
        <taxon>Teleostei</taxon>
        <taxon>Neoteleostei</taxon>
        <taxon>Acanthomorphata</taxon>
        <taxon>Eupercaria</taxon>
        <taxon>Spariformes</taxon>
        <taxon>Sparidae</taxon>
        <taxon>Sparus</taxon>
    </lineage>
</organism>
<reference evidence="2" key="2">
    <citation type="submission" date="2025-08" db="UniProtKB">
        <authorList>
            <consortium name="Ensembl"/>
        </authorList>
    </citation>
    <scope>IDENTIFICATION</scope>
</reference>